<evidence type="ECO:0000313" key="2">
    <source>
        <dbReference type="Proteomes" id="UP000709295"/>
    </source>
</evidence>
<gene>
    <name evidence="1" type="ORF">JG688_00014379</name>
</gene>
<comment type="caution">
    <text evidence="1">The sequence shown here is derived from an EMBL/GenBank/DDBJ whole genome shotgun (WGS) entry which is preliminary data.</text>
</comment>
<protein>
    <submittedName>
        <fullName evidence="1">Uncharacterized protein</fullName>
    </submittedName>
</protein>
<dbReference type="EMBL" id="JAENGY010001358">
    <property type="protein sequence ID" value="KAG6949998.1"/>
    <property type="molecule type" value="Genomic_DNA"/>
</dbReference>
<accession>A0A8J5M3B5</accession>
<sequence length="88" mass="9823">PELAAIVDLGVRVASTIKLFRRSIINYRAFKAFFQNTDVSESEKMVFNCITDAEWVLVVQLEAVMQRLAGLALVESQSTTMISSCTCF</sequence>
<dbReference type="Proteomes" id="UP000709295">
    <property type="component" value="Unassembled WGS sequence"/>
</dbReference>
<proteinExistence type="predicted"/>
<evidence type="ECO:0000313" key="1">
    <source>
        <dbReference type="EMBL" id="KAG6949998.1"/>
    </source>
</evidence>
<name>A0A8J5M3B5_9STRA</name>
<feature type="non-terminal residue" evidence="1">
    <location>
        <position position="1"/>
    </location>
</feature>
<keyword evidence="2" id="KW-1185">Reference proteome</keyword>
<organism evidence="1 2">
    <name type="scientific">Phytophthora aleatoria</name>
    <dbReference type="NCBI Taxonomy" id="2496075"/>
    <lineage>
        <taxon>Eukaryota</taxon>
        <taxon>Sar</taxon>
        <taxon>Stramenopiles</taxon>
        <taxon>Oomycota</taxon>
        <taxon>Peronosporomycetes</taxon>
        <taxon>Peronosporales</taxon>
        <taxon>Peronosporaceae</taxon>
        <taxon>Phytophthora</taxon>
    </lineage>
</organism>
<reference evidence="1" key="1">
    <citation type="submission" date="2021-01" db="EMBL/GenBank/DDBJ databases">
        <title>Phytophthora aleatoria, a newly-described species from Pinus radiata is distinct from Phytophthora cactorum isolates based on comparative genomics.</title>
        <authorList>
            <person name="Mcdougal R."/>
            <person name="Panda P."/>
            <person name="Williams N."/>
            <person name="Studholme D.J."/>
        </authorList>
    </citation>
    <scope>NUCLEOTIDE SEQUENCE</scope>
    <source>
        <strain evidence="1">NZFS 4037</strain>
    </source>
</reference>
<dbReference type="AlphaFoldDB" id="A0A8J5M3B5"/>